<comment type="caution">
    <text evidence="6">The sequence shown here is derived from an EMBL/GenBank/DDBJ whole genome shotgun (WGS) entry which is preliminary data.</text>
</comment>
<keyword evidence="2" id="KW-0058">Aromatic hydrocarbons catabolism</keyword>
<dbReference type="PANTHER" id="PTHR21661:SF35">
    <property type="entry name" value="EPOXIDE HYDROLASE"/>
    <property type="match status" value="1"/>
</dbReference>
<evidence type="ECO:0000256" key="3">
    <source>
        <dbReference type="ARBA" id="ARBA00022801"/>
    </source>
</evidence>
<proteinExistence type="inferred from homology"/>
<dbReference type="SUPFAM" id="SSF53474">
    <property type="entry name" value="alpha/beta-Hydrolases"/>
    <property type="match status" value="1"/>
</dbReference>
<evidence type="ECO:0000313" key="6">
    <source>
        <dbReference type="EMBL" id="GBF59300.1"/>
    </source>
</evidence>
<protein>
    <submittedName>
        <fullName evidence="6">Soluble epoxide hydrolase</fullName>
        <ecNumber evidence="6">3.3.2.10</ecNumber>
    </submittedName>
</protein>
<dbReference type="OrthoDB" id="27092at2"/>
<keyword evidence="7" id="KW-1185">Reference proteome</keyword>
<reference evidence="6 7" key="1">
    <citation type="journal article" date="2018" name="Genome Announc.">
        <title>Draft Genome Sequence of "Candidatus Phycosocius bacilliformis," an Alphaproteobacterial Ectosymbiont of the Hydrocarbon-Producing Green Alga Botryococcus braunii.</title>
        <authorList>
            <person name="Tanabe Y."/>
            <person name="Yamaguchi H."/>
            <person name="Watanabe M.M."/>
        </authorList>
    </citation>
    <scope>NUCLEOTIDE SEQUENCE [LARGE SCALE GENOMIC DNA]</scope>
    <source>
        <strain evidence="6 7">BOTRYCO-2</strain>
    </source>
</reference>
<dbReference type="RefSeq" id="WP_108986194.1">
    <property type="nucleotide sequence ID" value="NZ_BFBR01000012.1"/>
</dbReference>
<sequence>MKISPFSIAISDEKLAAVWQKVADFTWPDTPEGEAANDWTRGAATDWLKDFQRFWLAEYNWRAVEAELNRWAQFQVTIDGQDLHFLHVVGEAGGKRPLLLTHGWPGSVFEFHKVIEPLAFPSRHGGSSDDAFDLIIPSLPGYSFSGRPSQPIGPRTTAGLWRKLMVDVLGYRHFLAQGGDWGSVVTAWLGLDHADVVSGIHLNMLGLRPDVSSLTTPERVAWAQKSAAMMQAHGAYFHLQTTRPQMLAMALSDTPFGQAAWILEKFQAWSDPAGGGLDAVFGKKDLLTNILHYVLTDRFATSVWFYRGVLEEGSGYFLPKGTRIDVPTGFANFPGDKVYPNPPRDLVAEAYNLRHWSNLARGGHFAAWEAPDLFAEDLARFGRTIGA</sequence>
<gene>
    <name evidence="6" type="ORF">PbB2_02994</name>
</gene>
<dbReference type="InterPro" id="IPR010497">
    <property type="entry name" value="Epoxide_hydro_N"/>
</dbReference>
<organism evidence="6 7">
    <name type="scientific">Candidatus Phycosocius bacilliformis</name>
    <dbReference type="NCBI Taxonomy" id="1445552"/>
    <lineage>
        <taxon>Bacteria</taxon>
        <taxon>Pseudomonadati</taxon>
        <taxon>Pseudomonadota</taxon>
        <taxon>Alphaproteobacteria</taxon>
        <taxon>Caulobacterales</taxon>
        <taxon>Caulobacterales incertae sedis</taxon>
        <taxon>Candidatus Phycosocius</taxon>
    </lineage>
</organism>
<evidence type="ECO:0000259" key="5">
    <source>
        <dbReference type="Pfam" id="PF06441"/>
    </source>
</evidence>
<keyword evidence="3 6" id="KW-0378">Hydrolase</keyword>
<accession>A0A2P2EE12</accession>
<feature type="active site" description="Nucleophile" evidence="4">
    <location>
        <position position="180"/>
    </location>
</feature>
<dbReference type="GO" id="GO:0004301">
    <property type="term" value="F:epoxide hydrolase activity"/>
    <property type="evidence" value="ECO:0007669"/>
    <property type="project" value="UniProtKB-EC"/>
</dbReference>
<dbReference type="AlphaFoldDB" id="A0A2P2EE12"/>
<feature type="domain" description="Epoxide hydrolase N-terminal" evidence="5">
    <location>
        <begin position="3"/>
        <end position="111"/>
    </location>
</feature>
<dbReference type="InterPro" id="IPR000639">
    <property type="entry name" value="Epox_hydrolase-like"/>
</dbReference>
<dbReference type="EC" id="3.3.2.10" evidence="6"/>
<dbReference type="Proteomes" id="UP000245086">
    <property type="component" value="Unassembled WGS sequence"/>
</dbReference>
<dbReference type="GO" id="GO:0097176">
    <property type="term" value="P:epoxide metabolic process"/>
    <property type="evidence" value="ECO:0007669"/>
    <property type="project" value="TreeGrafter"/>
</dbReference>
<dbReference type="PANTHER" id="PTHR21661">
    <property type="entry name" value="EPOXIDE HYDROLASE 1-RELATED"/>
    <property type="match status" value="1"/>
</dbReference>
<dbReference type="InterPro" id="IPR029058">
    <property type="entry name" value="AB_hydrolase_fold"/>
</dbReference>
<evidence type="ECO:0000313" key="7">
    <source>
        <dbReference type="Proteomes" id="UP000245086"/>
    </source>
</evidence>
<dbReference type="InterPro" id="IPR016292">
    <property type="entry name" value="Epoxide_hydrolase"/>
</dbReference>
<evidence type="ECO:0000256" key="1">
    <source>
        <dbReference type="ARBA" id="ARBA00010088"/>
    </source>
</evidence>
<dbReference type="Gene3D" id="3.40.50.1820">
    <property type="entry name" value="alpha/beta hydrolase"/>
    <property type="match status" value="1"/>
</dbReference>
<evidence type="ECO:0000256" key="4">
    <source>
        <dbReference type="PIRSR" id="PIRSR001112-1"/>
    </source>
</evidence>
<evidence type="ECO:0000256" key="2">
    <source>
        <dbReference type="ARBA" id="ARBA00022797"/>
    </source>
</evidence>
<name>A0A2P2EE12_9PROT</name>
<dbReference type="EMBL" id="BFBR01000012">
    <property type="protein sequence ID" value="GBF59300.1"/>
    <property type="molecule type" value="Genomic_DNA"/>
</dbReference>
<feature type="active site" description="Proton acceptor" evidence="4">
    <location>
        <position position="364"/>
    </location>
</feature>
<comment type="similarity">
    <text evidence="1">Belongs to the peptidase S33 family.</text>
</comment>
<dbReference type="PIRSF" id="PIRSF001112">
    <property type="entry name" value="Epoxide_hydrolase"/>
    <property type="match status" value="1"/>
</dbReference>
<dbReference type="PRINTS" id="PR00412">
    <property type="entry name" value="EPOXHYDRLASE"/>
</dbReference>
<feature type="active site" description="Proton donor" evidence="4">
    <location>
        <position position="306"/>
    </location>
</feature>
<dbReference type="Pfam" id="PF06441">
    <property type="entry name" value="EHN"/>
    <property type="match status" value="1"/>
</dbReference>